<evidence type="ECO:0000313" key="4">
    <source>
        <dbReference type="EMBL" id="ABJ82330.1"/>
    </source>
</evidence>
<feature type="signal peptide" evidence="2">
    <location>
        <begin position="1"/>
        <end position="19"/>
    </location>
</feature>
<dbReference type="GO" id="GO:0046491">
    <property type="term" value="P:L-methylmalonyl-CoA metabolic process"/>
    <property type="evidence" value="ECO:0007669"/>
    <property type="project" value="TreeGrafter"/>
</dbReference>
<dbReference type="PROSITE" id="PS51819">
    <property type="entry name" value="VOC"/>
    <property type="match status" value="1"/>
</dbReference>
<feature type="chain" id="PRO_5004163258" evidence="2">
    <location>
        <begin position="20"/>
        <end position="264"/>
    </location>
</feature>
<dbReference type="HOGENOM" id="CLU_1053370_0_0_0"/>
<dbReference type="Gene3D" id="3.10.180.10">
    <property type="entry name" value="2,3-Dihydroxybiphenyl 1,2-Dioxygenase, domain 1"/>
    <property type="match status" value="2"/>
</dbReference>
<dbReference type="Pfam" id="PF00903">
    <property type="entry name" value="Glyoxalase"/>
    <property type="match status" value="2"/>
</dbReference>
<dbReference type="InterPro" id="IPR051785">
    <property type="entry name" value="MMCE/EMCE_epimerase"/>
</dbReference>
<accession>Q029F6</accession>
<protein>
    <submittedName>
        <fullName evidence="4">Glyoxalase/bleomycin resistance protein/dioxygenase</fullName>
    </submittedName>
</protein>
<dbReference type="GO" id="GO:0004493">
    <property type="term" value="F:methylmalonyl-CoA epimerase activity"/>
    <property type="evidence" value="ECO:0007669"/>
    <property type="project" value="TreeGrafter"/>
</dbReference>
<evidence type="ECO:0000256" key="1">
    <source>
        <dbReference type="ARBA" id="ARBA00022723"/>
    </source>
</evidence>
<dbReference type="GO" id="GO:0051213">
    <property type="term" value="F:dioxygenase activity"/>
    <property type="evidence" value="ECO:0007669"/>
    <property type="project" value="UniProtKB-KW"/>
</dbReference>
<name>Q029F6_SOLUE</name>
<sequence length="264" mass="28646" precursor="true">MKLLSFFLLALTACAPVFAQLAAPNDSGVAMGHIHLTVRDLDAHKAFWTALGGVPVTNGRLQLIQFPGTFVMLRKAEPTGGTVGSVINHIGFKVKDLQEALARWKAAGLKTEPGANPKQMWVWAPDEIKVEMSEDPSMTVPIASHHIHYFVTAPLEIQAWYAKMFGAVPGKRAAFDAADLPAINLSFTKVDAALPGTKGRAVDHIGFEVRNLESFLKKLEAAGIKLDSPYRQLPNSTTAIAFLTDPWGTSIELTENLAPANRDH</sequence>
<dbReference type="AlphaFoldDB" id="Q029F6"/>
<dbReference type="PANTHER" id="PTHR43048">
    <property type="entry name" value="METHYLMALONYL-COA EPIMERASE"/>
    <property type="match status" value="1"/>
</dbReference>
<dbReference type="CDD" id="cd06587">
    <property type="entry name" value="VOC"/>
    <property type="match status" value="2"/>
</dbReference>
<dbReference type="SUPFAM" id="SSF54593">
    <property type="entry name" value="Glyoxalase/Bleomycin resistance protein/Dihydroxybiphenyl dioxygenase"/>
    <property type="match status" value="2"/>
</dbReference>
<dbReference type="InParanoid" id="Q029F6"/>
<proteinExistence type="predicted"/>
<dbReference type="eggNOG" id="COG0346">
    <property type="taxonomic scope" value="Bacteria"/>
</dbReference>
<evidence type="ECO:0000256" key="2">
    <source>
        <dbReference type="SAM" id="SignalP"/>
    </source>
</evidence>
<dbReference type="PANTHER" id="PTHR43048:SF3">
    <property type="entry name" value="METHYLMALONYL-COA EPIMERASE, MITOCHONDRIAL"/>
    <property type="match status" value="1"/>
</dbReference>
<dbReference type="EMBL" id="CP000473">
    <property type="protein sequence ID" value="ABJ82330.1"/>
    <property type="molecule type" value="Genomic_DNA"/>
</dbReference>
<feature type="domain" description="VOC" evidence="3">
    <location>
        <begin position="143"/>
        <end position="256"/>
    </location>
</feature>
<dbReference type="OrthoDB" id="129329at2"/>
<dbReference type="InterPro" id="IPR029068">
    <property type="entry name" value="Glyas_Bleomycin-R_OHBP_Dase"/>
</dbReference>
<keyword evidence="2" id="KW-0732">Signal</keyword>
<dbReference type="InterPro" id="IPR037523">
    <property type="entry name" value="VOC_core"/>
</dbReference>
<keyword evidence="4" id="KW-0560">Oxidoreductase</keyword>
<dbReference type="KEGG" id="sus:Acid_1337"/>
<reference evidence="4" key="1">
    <citation type="submission" date="2006-10" db="EMBL/GenBank/DDBJ databases">
        <title>Complete sequence of Solibacter usitatus Ellin6076.</title>
        <authorList>
            <consortium name="US DOE Joint Genome Institute"/>
            <person name="Copeland A."/>
            <person name="Lucas S."/>
            <person name="Lapidus A."/>
            <person name="Barry K."/>
            <person name="Detter J.C."/>
            <person name="Glavina del Rio T."/>
            <person name="Hammon N."/>
            <person name="Israni S."/>
            <person name="Dalin E."/>
            <person name="Tice H."/>
            <person name="Pitluck S."/>
            <person name="Thompson L.S."/>
            <person name="Brettin T."/>
            <person name="Bruce D."/>
            <person name="Han C."/>
            <person name="Tapia R."/>
            <person name="Gilna P."/>
            <person name="Schmutz J."/>
            <person name="Larimer F."/>
            <person name="Land M."/>
            <person name="Hauser L."/>
            <person name="Kyrpides N."/>
            <person name="Mikhailova N."/>
            <person name="Janssen P.H."/>
            <person name="Kuske C.R."/>
            <person name="Richardson P."/>
        </authorList>
    </citation>
    <scope>NUCLEOTIDE SEQUENCE</scope>
    <source>
        <strain evidence="4">Ellin6076</strain>
    </source>
</reference>
<gene>
    <name evidence="4" type="ordered locus">Acid_1337</name>
</gene>
<dbReference type="GO" id="GO:0046872">
    <property type="term" value="F:metal ion binding"/>
    <property type="evidence" value="ECO:0007669"/>
    <property type="project" value="UniProtKB-KW"/>
</dbReference>
<evidence type="ECO:0000259" key="3">
    <source>
        <dbReference type="PROSITE" id="PS51819"/>
    </source>
</evidence>
<keyword evidence="4" id="KW-0223">Dioxygenase</keyword>
<dbReference type="InterPro" id="IPR004360">
    <property type="entry name" value="Glyas_Fos-R_dOase_dom"/>
</dbReference>
<keyword evidence="1" id="KW-0479">Metal-binding</keyword>
<organism evidence="4">
    <name type="scientific">Solibacter usitatus (strain Ellin6076)</name>
    <dbReference type="NCBI Taxonomy" id="234267"/>
    <lineage>
        <taxon>Bacteria</taxon>
        <taxon>Pseudomonadati</taxon>
        <taxon>Acidobacteriota</taxon>
        <taxon>Terriglobia</taxon>
        <taxon>Bryobacterales</taxon>
        <taxon>Solibacteraceae</taxon>
        <taxon>Candidatus Solibacter</taxon>
    </lineage>
</organism>